<dbReference type="OrthoDB" id="9801356at2"/>
<feature type="transmembrane region" description="Helical" evidence="6">
    <location>
        <begin position="164"/>
        <end position="182"/>
    </location>
</feature>
<evidence type="ECO:0000256" key="2">
    <source>
        <dbReference type="ARBA" id="ARBA00009190"/>
    </source>
</evidence>
<dbReference type="PANTHER" id="PTHR12608">
    <property type="entry name" value="TRANSMEMBRANE PROTEIN HTP-1 RELATED"/>
    <property type="match status" value="1"/>
</dbReference>
<dbReference type="AlphaFoldDB" id="A0A1M4ZPH5"/>
<protein>
    <recommendedName>
        <fullName evidence="6">GDT1 family protein</fullName>
    </recommendedName>
</protein>
<dbReference type="GO" id="GO:0046873">
    <property type="term" value="F:metal ion transmembrane transporter activity"/>
    <property type="evidence" value="ECO:0007669"/>
    <property type="project" value="InterPro"/>
</dbReference>
<evidence type="ECO:0000256" key="5">
    <source>
        <dbReference type="ARBA" id="ARBA00023136"/>
    </source>
</evidence>
<keyword evidence="8" id="KW-1185">Reference proteome</keyword>
<feature type="transmembrane region" description="Helical" evidence="6">
    <location>
        <begin position="132"/>
        <end position="152"/>
    </location>
</feature>
<feature type="transmembrane region" description="Helical" evidence="6">
    <location>
        <begin position="33"/>
        <end position="54"/>
    </location>
</feature>
<sequence length="218" mass="23560">MNAFLTALFMVVVAEMGDKTQLLSMAFATRFNALSVLIGVFIATVLNHALAVVVGTYLAQVIPISVVQIAAALSFMFFGLWTLRGDKLEGEDRVNTRYGPVFTVAVAFFMAEMGDKTQLATVALAARYHSPVYVLIGTTLGMLIADGLGIVIGDYLSKRVSEGLIKIVSASIFILFGFITLYEAMGYSAVTIGVMALLAILMAVIIYVMKKERGLEKH</sequence>
<evidence type="ECO:0000256" key="6">
    <source>
        <dbReference type="RuleBase" id="RU365102"/>
    </source>
</evidence>
<comment type="similarity">
    <text evidence="2 6">Belongs to the GDT1 family.</text>
</comment>
<name>A0A1M4ZPH5_9THEO</name>
<accession>A0A1M4ZPH5</accession>
<evidence type="ECO:0000313" key="8">
    <source>
        <dbReference type="Proteomes" id="UP000184088"/>
    </source>
</evidence>
<evidence type="ECO:0000256" key="1">
    <source>
        <dbReference type="ARBA" id="ARBA00004141"/>
    </source>
</evidence>
<dbReference type="PANTHER" id="PTHR12608:SF1">
    <property type="entry name" value="TRANSMEMBRANE PROTEIN 165"/>
    <property type="match status" value="1"/>
</dbReference>
<keyword evidence="3 6" id="KW-0812">Transmembrane</keyword>
<keyword evidence="4 6" id="KW-1133">Transmembrane helix</keyword>
<evidence type="ECO:0000256" key="3">
    <source>
        <dbReference type="ARBA" id="ARBA00022692"/>
    </source>
</evidence>
<feature type="transmembrane region" description="Helical" evidence="6">
    <location>
        <begin position="188"/>
        <end position="209"/>
    </location>
</feature>
<evidence type="ECO:0000313" key="7">
    <source>
        <dbReference type="EMBL" id="SHF19891.1"/>
    </source>
</evidence>
<evidence type="ECO:0000256" key="4">
    <source>
        <dbReference type="ARBA" id="ARBA00022989"/>
    </source>
</evidence>
<organism evidence="7 8">
    <name type="scientific">Caldanaerobius fijiensis DSM 17918</name>
    <dbReference type="NCBI Taxonomy" id="1121256"/>
    <lineage>
        <taxon>Bacteria</taxon>
        <taxon>Bacillati</taxon>
        <taxon>Bacillota</taxon>
        <taxon>Clostridia</taxon>
        <taxon>Thermoanaerobacterales</taxon>
        <taxon>Thermoanaerobacteraceae</taxon>
        <taxon>Caldanaerobius</taxon>
    </lineage>
</organism>
<comment type="subcellular location">
    <subcellularLocation>
        <location evidence="1 6">Membrane</location>
        <topology evidence="1 6">Multi-pass membrane protein</topology>
    </subcellularLocation>
</comment>
<reference evidence="7 8" key="1">
    <citation type="submission" date="2016-11" db="EMBL/GenBank/DDBJ databases">
        <authorList>
            <person name="Jaros S."/>
            <person name="Januszkiewicz K."/>
            <person name="Wedrychowicz H."/>
        </authorList>
    </citation>
    <scope>NUCLEOTIDE SEQUENCE [LARGE SCALE GENOMIC DNA]</scope>
    <source>
        <strain evidence="7 8">DSM 17918</strain>
    </source>
</reference>
<dbReference type="Proteomes" id="UP000184088">
    <property type="component" value="Unassembled WGS sequence"/>
</dbReference>
<dbReference type="Pfam" id="PF01169">
    <property type="entry name" value="GDT1"/>
    <property type="match status" value="2"/>
</dbReference>
<keyword evidence="5 6" id="KW-0472">Membrane</keyword>
<proteinExistence type="inferred from homology"/>
<dbReference type="RefSeq" id="WP_073343416.1">
    <property type="nucleotide sequence ID" value="NZ_FQVH01000014.1"/>
</dbReference>
<feature type="transmembrane region" description="Helical" evidence="6">
    <location>
        <begin position="61"/>
        <end position="83"/>
    </location>
</feature>
<dbReference type="EMBL" id="FQVH01000014">
    <property type="protein sequence ID" value="SHF19891.1"/>
    <property type="molecule type" value="Genomic_DNA"/>
</dbReference>
<dbReference type="InterPro" id="IPR001727">
    <property type="entry name" value="GDT1-like"/>
</dbReference>
<dbReference type="GO" id="GO:0016020">
    <property type="term" value="C:membrane"/>
    <property type="evidence" value="ECO:0007669"/>
    <property type="project" value="UniProtKB-SubCell"/>
</dbReference>
<gene>
    <name evidence="7" type="ORF">SAMN02746089_01467</name>
</gene>